<feature type="region of interest" description="Disordered" evidence="1">
    <location>
        <begin position="221"/>
        <end position="251"/>
    </location>
</feature>
<gene>
    <name evidence="3" type="ORF">N8I77_004154</name>
</gene>
<feature type="domain" description="2EXR" evidence="2">
    <location>
        <begin position="5"/>
        <end position="94"/>
    </location>
</feature>
<proteinExistence type="predicted"/>
<feature type="region of interest" description="Disordered" evidence="1">
    <location>
        <begin position="317"/>
        <end position="353"/>
    </location>
</feature>
<dbReference type="InterPro" id="IPR045518">
    <property type="entry name" value="2EXR"/>
</dbReference>
<evidence type="ECO:0000259" key="2">
    <source>
        <dbReference type="Pfam" id="PF20150"/>
    </source>
</evidence>
<protein>
    <recommendedName>
        <fullName evidence="2">2EXR domain-containing protein</fullName>
    </recommendedName>
</protein>
<dbReference type="Pfam" id="PF20150">
    <property type="entry name" value="2EXR"/>
    <property type="match status" value="1"/>
</dbReference>
<dbReference type="EMBL" id="JAUJFL010000002">
    <property type="protein sequence ID" value="KAK2610751.1"/>
    <property type="molecule type" value="Genomic_DNA"/>
</dbReference>
<sequence length="387" mass="44249">MATGFRKFTQLPPEVRNVIWELTLPEPRVLDIYPASTNQKTPARQGLRFANGTTERPPAASAVCRESRSIILYHYKPLTLGSATKYVDLSRDILLLESCLLERELYRTLLFMSKVARIRNDIRSIAFGTSYSASLGGIWHPSLGRETPKSQIKNGMTKFLERLSVFPNLERVIFVLYQEAQYEVMELPRTVSAWDGHLSQNATFYLAGTKPPQAREIFSKASSVHHSHPNIKREETERTGPTSCTMPWTQEKPTWPHVNELRYYSLVSEEDCDAQKLDERDSKYYHGPWPCTMENLRRFRMDWTRAVDTAVEKLHVDEPSHQSCCKNRGRDLEDEELQKPNKKQSRSTTGVGLKLPAMETASLLWRYALPASSTMIRRPAASATAPE</sequence>
<comment type="caution">
    <text evidence="3">The sequence shown here is derived from an EMBL/GenBank/DDBJ whole genome shotgun (WGS) entry which is preliminary data.</text>
</comment>
<dbReference type="PANTHER" id="PTHR35910">
    <property type="entry name" value="2EXR DOMAIN-CONTAINING PROTEIN"/>
    <property type="match status" value="1"/>
</dbReference>
<dbReference type="Proteomes" id="UP001265746">
    <property type="component" value="Unassembled WGS sequence"/>
</dbReference>
<reference evidence="3" key="1">
    <citation type="submission" date="2023-06" db="EMBL/GenBank/DDBJ databases">
        <authorList>
            <person name="Noh H."/>
        </authorList>
    </citation>
    <scope>NUCLEOTIDE SEQUENCE</scope>
    <source>
        <strain evidence="3">DUCC20226</strain>
    </source>
</reference>
<evidence type="ECO:0000256" key="1">
    <source>
        <dbReference type="SAM" id="MobiDB-lite"/>
    </source>
</evidence>
<keyword evidence="4" id="KW-1185">Reference proteome</keyword>
<dbReference type="PANTHER" id="PTHR35910:SF6">
    <property type="entry name" value="2EXR DOMAIN-CONTAINING PROTEIN"/>
    <property type="match status" value="1"/>
</dbReference>
<dbReference type="AlphaFoldDB" id="A0AAD9W8D2"/>
<feature type="compositionally biased region" description="Polar residues" evidence="1">
    <location>
        <begin position="239"/>
        <end position="251"/>
    </location>
</feature>
<accession>A0AAD9W8D2</accession>
<name>A0AAD9W8D2_PHOAM</name>
<evidence type="ECO:0000313" key="4">
    <source>
        <dbReference type="Proteomes" id="UP001265746"/>
    </source>
</evidence>
<organism evidence="3 4">
    <name type="scientific">Phomopsis amygdali</name>
    <name type="common">Fusicoccum amygdali</name>
    <dbReference type="NCBI Taxonomy" id="1214568"/>
    <lineage>
        <taxon>Eukaryota</taxon>
        <taxon>Fungi</taxon>
        <taxon>Dikarya</taxon>
        <taxon>Ascomycota</taxon>
        <taxon>Pezizomycotina</taxon>
        <taxon>Sordariomycetes</taxon>
        <taxon>Sordariomycetidae</taxon>
        <taxon>Diaporthales</taxon>
        <taxon>Diaporthaceae</taxon>
        <taxon>Diaporthe</taxon>
    </lineage>
</organism>
<evidence type="ECO:0000313" key="3">
    <source>
        <dbReference type="EMBL" id="KAK2610751.1"/>
    </source>
</evidence>